<dbReference type="OrthoDB" id="5783533at2759"/>
<dbReference type="EMBL" id="CAAALY010003009">
    <property type="protein sequence ID" value="VEL08044.1"/>
    <property type="molecule type" value="Genomic_DNA"/>
</dbReference>
<protein>
    <recommendedName>
        <fullName evidence="1">Protein zer-1 homolog-like C-terminal domain-containing protein</fullName>
    </recommendedName>
</protein>
<dbReference type="AlphaFoldDB" id="A0A3S5AY79"/>
<comment type="caution">
    <text evidence="2">The sequence shown here is derived from an EMBL/GenBank/DDBJ whole genome shotgun (WGS) entry which is preliminary data.</text>
</comment>
<dbReference type="Proteomes" id="UP000784294">
    <property type="component" value="Unassembled WGS sequence"/>
</dbReference>
<evidence type="ECO:0000313" key="3">
    <source>
        <dbReference type="Proteomes" id="UP000784294"/>
    </source>
</evidence>
<keyword evidence="3" id="KW-1185">Reference proteome</keyword>
<evidence type="ECO:0000259" key="1">
    <source>
        <dbReference type="Pfam" id="PF22964"/>
    </source>
</evidence>
<proteinExistence type="predicted"/>
<gene>
    <name evidence="2" type="ORF">PXEA_LOCUS1484</name>
</gene>
<accession>A0A3S5AY79</accession>
<feature type="domain" description="Protein zer-1 homolog-like C-terminal" evidence="1">
    <location>
        <begin position="45"/>
        <end position="89"/>
    </location>
</feature>
<name>A0A3S5AY79_9PLAT</name>
<sequence>MAKDRRRLQCLLSYIAEKCLLASDLIEPDLVEPLYLARVHIRNQGSPIFDTTLRFTLSALWNLTDECPDACLGFVQECGLRIYEKMLEHRTAFGRLP</sequence>
<evidence type="ECO:0000313" key="2">
    <source>
        <dbReference type="EMBL" id="VEL08044.1"/>
    </source>
</evidence>
<dbReference type="InterPro" id="IPR055142">
    <property type="entry name" value="ZER1-like_C"/>
</dbReference>
<reference evidence="2" key="1">
    <citation type="submission" date="2018-11" db="EMBL/GenBank/DDBJ databases">
        <authorList>
            <consortium name="Pathogen Informatics"/>
        </authorList>
    </citation>
    <scope>NUCLEOTIDE SEQUENCE</scope>
</reference>
<dbReference type="Pfam" id="PF22964">
    <property type="entry name" value="ZER1-like_2nd"/>
    <property type="match status" value="1"/>
</dbReference>
<organism evidence="2 3">
    <name type="scientific">Protopolystoma xenopodis</name>
    <dbReference type="NCBI Taxonomy" id="117903"/>
    <lineage>
        <taxon>Eukaryota</taxon>
        <taxon>Metazoa</taxon>
        <taxon>Spiralia</taxon>
        <taxon>Lophotrochozoa</taxon>
        <taxon>Platyhelminthes</taxon>
        <taxon>Monogenea</taxon>
        <taxon>Polyopisthocotylea</taxon>
        <taxon>Polystomatidea</taxon>
        <taxon>Polystomatidae</taxon>
        <taxon>Protopolystoma</taxon>
    </lineage>
</organism>